<keyword evidence="3" id="KW-0804">Transcription</keyword>
<dbReference type="InterPro" id="IPR041490">
    <property type="entry name" value="KstR2_TetR_C"/>
</dbReference>
<dbReference type="InterPro" id="IPR050109">
    <property type="entry name" value="HTH-type_TetR-like_transc_reg"/>
</dbReference>
<protein>
    <submittedName>
        <fullName evidence="6">AcrR family transcriptional regulator</fullName>
    </submittedName>
</protein>
<proteinExistence type="predicted"/>
<dbReference type="Gene3D" id="1.10.357.10">
    <property type="entry name" value="Tetracycline Repressor, domain 2"/>
    <property type="match status" value="1"/>
</dbReference>
<dbReference type="Proteomes" id="UP001160334">
    <property type="component" value="Unassembled WGS sequence"/>
</dbReference>
<gene>
    <name evidence="6" type="ORF">M2280_003906</name>
</gene>
<dbReference type="Pfam" id="PF00440">
    <property type="entry name" value="TetR_N"/>
    <property type="match status" value="1"/>
</dbReference>
<evidence type="ECO:0000313" key="7">
    <source>
        <dbReference type="Proteomes" id="UP001160334"/>
    </source>
</evidence>
<organism evidence="6 7">
    <name type="scientific">Prescottella agglutinans</name>
    <dbReference type="NCBI Taxonomy" id="1644129"/>
    <lineage>
        <taxon>Bacteria</taxon>
        <taxon>Bacillati</taxon>
        <taxon>Actinomycetota</taxon>
        <taxon>Actinomycetes</taxon>
        <taxon>Mycobacteriales</taxon>
        <taxon>Nocardiaceae</taxon>
        <taxon>Prescottella</taxon>
    </lineage>
</organism>
<dbReference type="PRINTS" id="PR00455">
    <property type="entry name" value="HTHTETR"/>
</dbReference>
<name>A0ABT6MH25_9NOCA</name>
<evidence type="ECO:0000256" key="2">
    <source>
        <dbReference type="ARBA" id="ARBA00023125"/>
    </source>
</evidence>
<dbReference type="Gene3D" id="1.10.10.60">
    <property type="entry name" value="Homeodomain-like"/>
    <property type="match status" value="1"/>
</dbReference>
<dbReference type="RefSeq" id="WP_280761971.1">
    <property type="nucleotide sequence ID" value="NZ_JARXVC010000011.1"/>
</dbReference>
<keyword evidence="1" id="KW-0805">Transcription regulation</keyword>
<dbReference type="PROSITE" id="PS50977">
    <property type="entry name" value="HTH_TETR_2"/>
    <property type="match status" value="1"/>
</dbReference>
<reference evidence="6 7" key="1">
    <citation type="submission" date="2023-04" db="EMBL/GenBank/DDBJ databases">
        <title>Forest soil microbial communities from Buena Vista Peninsula, Colon Province, Panama.</title>
        <authorList>
            <person name="Bouskill N."/>
        </authorList>
    </citation>
    <scope>NUCLEOTIDE SEQUENCE [LARGE SCALE GENOMIC DNA]</scope>
    <source>
        <strain evidence="6 7">CFH S0262</strain>
    </source>
</reference>
<evidence type="ECO:0000313" key="6">
    <source>
        <dbReference type="EMBL" id="MDH6282669.1"/>
    </source>
</evidence>
<dbReference type="InterPro" id="IPR009057">
    <property type="entry name" value="Homeodomain-like_sf"/>
</dbReference>
<dbReference type="SUPFAM" id="SSF48498">
    <property type="entry name" value="Tetracyclin repressor-like, C-terminal domain"/>
    <property type="match status" value="1"/>
</dbReference>
<evidence type="ECO:0000259" key="5">
    <source>
        <dbReference type="PROSITE" id="PS50977"/>
    </source>
</evidence>
<feature type="domain" description="HTH tetR-type" evidence="5">
    <location>
        <begin position="7"/>
        <end position="67"/>
    </location>
</feature>
<comment type="caution">
    <text evidence="6">The sequence shown here is derived from an EMBL/GenBank/DDBJ whole genome shotgun (WGS) entry which is preliminary data.</text>
</comment>
<dbReference type="EMBL" id="JARXVC010000011">
    <property type="protein sequence ID" value="MDH6282669.1"/>
    <property type="molecule type" value="Genomic_DNA"/>
</dbReference>
<evidence type="ECO:0000256" key="1">
    <source>
        <dbReference type="ARBA" id="ARBA00023015"/>
    </source>
</evidence>
<keyword evidence="2 4" id="KW-0238">DNA-binding</keyword>
<dbReference type="InterPro" id="IPR036271">
    <property type="entry name" value="Tet_transcr_reg_TetR-rel_C_sf"/>
</dbReference>
<dbReference type="SUPFAM" id="SSF46689">
    <property type="entry name" value="Homeodomain-like"/>
    <property type="match status" value="1"/>
</dbReference>
<sequence length="233" mass="25466">MISTKSETTRERILFSAAEVLSRKGYSATRLGEIAAGADLRAPAVYYYFSSRHELISEVMAVGQSRLREHVVDALDELPSDVAPIDRICAAAAAHLEVELELSHFAMAVTRNTGQLPDDIHARLREESRAYSALWRELIENAYAAGQIRDDLDRRAAIKLVLGALNGAPEWWNRSRGPIAELIATAQSVIRHGLGKAPLPDSGTCCSCTDRAEDHTTAAVPATANPPEKRRLP</sequence>
<accession>A0ABT6MH25</accession>
<dbReference type="InterPro" id="IPR001647">
    <property type="entry name" value="HTH_TetR"/>
</dbReference>
<dbReference type="Pfam" id="PF17932">
    <property type="entry name" value="TetR_C_24"/>
    <property type="match status" value="1"/>
</dbReference>
<feature type="DNA-binding region" description="H-T-H motif" evidence="4">
    <location>
        <begin position="30"/>
        <end position="49"/>
    </location>
</feature>
<keyword evidence="7" id="KW-1185">Reference proteome</keyword>
<evidence type="ECO:0000256" key="4">
    <source>
        <dbReference type="PROSITE-ProRule" id="PRU00335"/>
    </source>
</evidence>
<dbReference type="PANTHER" id="PTHR30055:SF234">
    <property type="entry name" value="HTH-TYPE TRANSCRIPTIONAL REGULATOR BETI"/>
    <property type="match status" value="1"/>
</dbReference>
<dbReference type="PANTHER" id="PTHR30055">
    <property type="entry name" value="HTH-TYPE TRANSCRIPTIONAL REGULATOR RUTR"/>
    <property type="match status" value="1"/>
</dbReference>
<evidence type="ECO:0000256" key="3">
    <source>
        <dbReference type="ARBA" id="ARBA00023163"/>
    </source>
</evidence>